<evidence type="ECO:0000259" key="4">
    <source>
        <dbReference type="PROSITE" id="PS50042"/>
    </source>
</evidence>
<dbReference type="GO" id="GO:0003677">
    <property type="term" value="F:DNA binding"/>
    <property type="evidence" value="ECO:0007669"/>
    <property type="project" value="UniProtKB-KW"/>
</dbReference>
<keyword evidence="3" id="KW-0804">Transcription</keyword>
<dbReference type="InterPro" id="IPR036390">
    <property type="entry name" value="WH_DNA-bd_sf"/>
</dbReference>
<dbReference type="InterPro" id="IPR012318">
    <property type="entry name" value="HTH_CRP"/>
</dbReference>
<reference evidence="5" key="1">
    <citation type="journal article" date="2023" name="Antibiotics">
        <title>Genomic Characterization of Antibiotic-Resistant Campylobacterales Isolated from Chilean Poultry Meat.</title>
        <authorList>
            <person name="Concha-Toloza M."/>
            <person name="Lopez-Cantillo M."/>
            <person name="Molina-Mora J.A."/>
            <person name="Collado L."/>
        </authorList>
    </citation>
    <scope>NUCLEOTIDE SEQUENCE</scope>
    <source>
        <strain evidence="5">FR1p153A2</strain>
    </source>
</reference>
<dbReference type="Proteomes" id="UP001237501">
    <property type="component" value="Unassembled WGS sequence"/>
</dbReference>
<organism evidence="5 6">
    <name type="scientific">Aliarcobacter butzleri</name>
    <dbReference type="NCBI Taxonomy" id="28197"/>
    <lineage>
        <taxon>Bacteria</taxon>
        <taxon>Pseudomonadati</taxon>
        <taxon>Campylobacterota</taxon>
        <taxon>Epsilonproteobacteria</taxon>
        <taxon>Campylobacterales</taxon>
        <taxon>Arcobacteraceae</taxon>
        <taxon>Aliarcobacter</taxon>
    </lineage>
</organism>
<dbReference type="SUPFAM" id="SSF46785">
    <property type="entry name" value="Winged helix' DNA-binding domain"/>
    <property type="match status" value="1"/>
</dbReference>
<evidence type="ECO:0000256" key="3">
    <source>
        <dbReference type="ARBA" id="ARBA00023163"/>
    </source>
</evidence>
<accession>A0AAW6VJC6</accession>
<dbReference type="Pfam" id="PF13545">
    <property type="entry name" value="HTH_Crp_2"/>
    <property type="match status" value="1"/>
</dbReference>
<dbReference type="Pfam" id="PF00027">
    <property type="entry name" value="cNMP_binding"/>
    <property type="match status" value="1"/>
</dbReference>
<evidence type="ECO:0000313" key="5">
    <source>
        <dbReference type="EMBL" id="MDK2042401.1"/>
    </source>
</evidence>
<dbReference type="InterPro" id="IPR050397">
    <property type="entry name" value="Env_Response_Regulators"/>
</dbReference>
<dbReference type="InterPro" id="IPR014710">
    <property type="entry name" value="RmlC-like_jellyroll"/>
</dbReference>
<keyword evidence="2" id="KW-0238">DNA-binding</keyword>
<dbReference type="EMBL" id="JAQTJK010000019">
    <property type="protein sequence ID" value="MDK2042401.1"/>
    <property type="molecule type" value="Genomic_DNA"/>
</dbReference>
<sequence length="226" mass="26676">MNILEIIKKISFFNHLNNDQIDLIISISRVAKHHKKSILYHENFTNKNLLFLVKGLVEIYKIDKFNNKVFLYYINENSMITELSSIKNNRIINCFSNVRFLEDSIVLYIDSEKFQELFLSKNILTEELIEVILKKNYQLHHIVNRELVFDATAKVAFMLIDDLKMFNKLKRVDISFMLNIQPETLSRVLKSLMRKGIINIKKGEIVIENKEDLISIFNKVGDTKYN</sequence>
<dbReference type="SUPFAM" id="SSF51206">
    <property type="entry name" value="cAMP-binding domain-like"/>
    <property type="match status" value="1"/>
</dbReference>
<gene>
    <name evidence="5" type="ORF">PT517_11505</name>
</gene>
<comment type="caution">
    <text evidence="5">The sequence shown here is derived from an EMBL/GenBank/DDBJ whole genome shotgun (WGS) entry which is preliminary data.</text>
</comment>
<dbReference type="SMART" id="SM00419">
    <property type="entry name" value="HTH_CRP"/>
    <property type="match status" value="1"/>
</dbReference>
<dbReference type="RefSeq" id="WP_151946811.1">
    <property type="nucleotide sequence ID" value="NZ_CABVQX010000036.1"/>
</dbReference>
<proteinExistence type="predicted"/>
<dbReference type="InterPro" id="IPR018490">
    <property type="entry name" value="cNMP-bd_dom_sf"/>
</dbReference>
<dbReference type="Gene3D" id="1.10.10.10">
    <property type="entry name" value="Winged helix-like DNA-binding domain superfamily/Winged helix DNA-binding domain"/>
    <property type="match status" value="1"/>
</dbReference>
<dbReference type="PROSITE" id="PS50042">
    <property type="entry name" value="CNMP_BINDING_3"/>
    <property type="match status" value="1"/>
</dbReference>
<reference evidence="5" key="2">
    <citation type="submission" date="2023-02" db="EMBL/GenBank/DDBJ databases">
        <authorList>
            <person name="Concha-Toloza M."/>
            <person name="Lopez-Cantillo M."/>
            <person name="Molina-Mora J."/>
            <person name="Collado L."/>
        </authorList>
    </citation>
    <scope>NUCLEOTIDE SEQUENCE</scope>
    <source>
        <strain evidence="5">FR1p153A2</strain>
    </source>
</reference>
<keyword evidence="1" id="KW-0805">Transcription regulation</keyword>
<dbReference type="GO" id="GO:0005829">
    <property type="term" value="C:cytosol"/>
    <property type="evidence" value="ECO:0007669"/>
    <property type="project" value="TreeGrafter"/>
</dbReference>
<dbReference type="PANTHER" id="PTHR24567">
    <property type="entry name" value="CRP FAMILY TRANSCRIPTIONAL REGULATORY PROTEIN"/>
    <property type="match status" value="1"/>
</dbReference>
<name>A0AAW6VJC6_9BACT</name>
<evidence type="ECO:0000256" key="2">
    <source>
        <dbReference type="ARBA" id="ARBA00023125"/>
    </source>
</evidence>
<dbReference type="InterPro" id="IPR036388">
    <property type="entry name" value="WH-like_DNA-bd_sf"/>
</dbReference>
<dbReference type="Gene3D" id="2.60.120.10">
    <property type="entry name" value="Jelly Rolls"/>
    <property type="match status" value="1"/>
</dbReference>
<dbReference type="InterPro" id="IPR000595">
    <property type="entry name" value="cNMP-bd_dom"/>
</dbReference>
<dbReference type="GO" id="GO:0003700">
    <property type="term" value="F:DNA-binding transcription factor activity"/>
    <property type="evidence" value="ECO:0007669"/>
    <property type="project" value="TreeGrafter"/>
</dbReference>
<dbReference type="CDD" id="cd00038">
    <property type="entry name" value="CAP_ED"/>
    <property type="match status" value="1"/>
</dbReference>
<dbReference type="AlphaFoldDB" id="A0AAW6VJC6"/>
<evidence type="ECO:0000256" key="1">
    <source>
        <dbReference type="ARBA" id="ARBA00023015"/>
    </source>
</evidence>
<feature type="domain" description="Cyclic nucleotide-binding" evidence="4">
    <location>
        <begin position="12"/>
        <end position="135"/>
    </location>
</feature>
<protein>
    <submittedName>
        <fullName evidence="5">Crp/Fnr family transcriptional regulator</fullName>
    </submittedName>
</protein>
<evidence type="ECO:0000313" key="6">
    <source>
        <dbReference type="Proteomes" id="UP001237501"/>
    </source>
</evidence>
<dbReference type="PANTHER" id="PTHR24567:SF26">
    <property type="entry name" value="REGULATORY PROTEIN YEIL"/>
    <property type="match status" value="1"/>
</dbReference>